<name>A0AC35FDD5_9BILA</name>
<accession>A0AC35FDD5</accession>
<dbReference type="WBParaSite" id="PS1159_v2.g16349.t2">
    <property type="protein sequence ID" value="PS1159_v2.g16349.t2"/>
    <property type="gene ID" value="PS1159_v2.g16349"/>
</dbReference>
<reference evidence="2" key="1">
    <citation type="submission" date="2022-11" db="UniProtKB">
        <authorList>
            <consortium name="WormBaseParasite"/>
        </authorList>
    </citation>
    <scope>IDENTIFICATION</scope>
</reference>
<evidence type="ECO:0000313" key="2">
    <source>
        <dbReference type="WBParaSite" id="PS1159_v2.g16349.t2"/>
    </source>
</evidence>
<proteinExistence type="predicted"/>
<protein>
    <submittedName>
        <fullName evidence="2">BTB domain-containing protein</fullName>
    </submittedName>
</protein>
<dbReference type="Proteomes" id="UP000887580">
    <property type="component" value="Unplaced"/>
</dbReference>
<organism evidence="1 2">
    <name type="scientific">Panagrolaimus sp. PS1159</name>
    <dbReference type="NCBI Taxonomy" id="55785"/>
    <lineage>
        <taxon>Eukaryota</taxon>
        <taxon>Metazoa</taxon>
        <taxon>Ecdysozoa</taxon>
        <taxon>Nematoda</taxon>
        <taxon>Chromadorea</taxon>
        <taxon>Rhabditida</taxon>
        <taxon>Tylenchina</taxon>
        <taxon>Panagrolaimomorpha</taxon>
        <taxon>Panagrolaimoidea</taxon>
        <taxon>Panagrolaimidae</taxon>
        <taxon>Panagrolaimus</taxon>
    </lineage>
</organism>
<sequence length="379" mass="43751">MLSKRIIVKKVALHDGQTNVKLNENIQFTINSDWSPWYDPVYSIEDVKGDFEILKLVYYNYSKHTNVTVPFDNDTMSFYPKYGQRLHTFDIHILADFQTVVSVTHRLQIPKARFQYLEPNQMFIDNFVLSNSTKNVAFKYYGKKIDEENVEIEIENPVSLGIKLNGQKENVEIEIKNPVSLGVKLNGQKCNLHYASHLQDIDLMLSIIFELPQEQTPELCESRPASLPTNDESLSLNDDIVDCEQNKQDENVFTFTPAPNSVSEPPEIECPKNKEFDDMMLITSDKKPIPFHHSFLSKHSTKFAKLFYDAKSLPEIGLPKLQNMIDPSNVCEFIEMAFKKNFKATKNFCKKYILENKSKINSATLGKMPQEILSFIFCY</sequence>
<evidence type="ECO:0000313" key="1">
    <source>
        <dbReference type="Proteomes" id="UP000887580"/>
    </source>
</evidence>